<keyword evidence="2" id="KW-0472">Membrane</keyword>
<dbReference type="Proteomes" id="UP001642482">
    <property type="component" value="Unassembled WGS sequence"/>
</dbReference>
<evidence type="ECO:0000313" key="5">
    <source>
        <dbReference type="EMBL" id="CAK7224547.1"/>
    </source>
</evidence>
<feature type="transmembrane region" description="Helical" evidence="2">
    <location>
        <begin position="259"/>
        <end position="279"/>
    </location>
</feature>
<dbReference type="InterPro" id="IPR055561">
    <property type="entry name" value="DUF7137"/>
</dbReference>
<feature type="signal peptide" evidence="3">
    <location>
        <begin position="1"/>
        <end position="23"/>
    </location>
</feature>
<reference evidence="5 6" key="1">
    <citation type="submission" date="2024-01" db="EMBL/GenBank/DDBJ databases">
        <authorList>
            <person name="Allen C."/>
            <person name="Tagirdzhanova G."/>
        </authorList>
    </citation>
    <scope>NUCLEOTIDE SEQUENCE [LARGE SCALE GENOMIC DNA]</scope>
</reference>
<name>A0ABP0BXS5_9PEZI</name>
<sequence>MKPSQTLGHLAVALLSMSSITSAFEWPNLDALIVRADKTTTSTAAEKTTAATGADNTYNLNTGAQVTSTATGKQTGKTTTGKTTATGTGKDSGSDSNSTAAATHTTFNAADPAGSIVMLTPSTTADLELYKIGDYVTWGWNYTNLQATPTAIDILASCSFATRTFTLTQNMTFETLGSYTWDTGAYQSSHLAAQLLTEEYTLIIYDAESSVSATAEAGYLDTFDGFTFGLYAGQSYTPLADGWTCATCSGAMSDMEKRALGFAVTMSIITVLSFTWFATGMRLTL</sequence>
<gene>
    <name evidence="5" type="ORF">SEUCBS140593_005606</name>
</gene>
<dbReference type="PANTHER" id="PTHR42028:SF1">
    <property type="entry name" value="YALI0E30657P"/>
    <property type="match status" value="1"/>
</dbReference>
<organism evidence="5 6">
    <name type="scientific">Sporothrix eucalyptigena</name>
    <dbReference type="NCBI Taxonomy" id="1812306"/>
    <lineage>
        <taxon>Eukaryota</taxon>
        <taxon>Fungi</taxon>
        <taxon>Dikarya</taxon>
        <taxon>Ascomycota</taxon>
        <taxon>Pezizomycotina</taxon>
        <taxon>Sordariomycetes</taxon>
        <taxon>Sordariomycetidae</taxon>
        <taxon>Ophiostomatales</taxon>
        <taxon>Ophiostomataceae</taxon>
        <taxon>Sporothrix</taxon>
    </lineage>
</organism>
<accession>A0ABP0BXS5</accession>
<evidence type="ECO:0000256" key="3">
    <source>
        <dbReference type="SAM" id="SignalP"/>
    </source>
</evidence>
<comment type="caution">
    <text evidence="5">The sequence shown here is derived from an EMBL/GenBank/DDBJ whole genome shotgun (WGS) entry which is preliminary data.</text>
</comment>
<feature type="region of interest" description="Disordered" evidence="1">
    <location>
        <begin position="68"/>
        <end position="100"/>
    </location>
</feature>
<keyword evidence="2" id="KW-1133">Transmembrane helix</keyword>
<dbReference type="Pfam" id="PF23585">
    <property type="entry name" value="DUF7137"/>
    <property type="match status" value="1"/>
</dbReference>
<evidence type="ECO:0000256" key="1">
    <source>
        <dbReference type="SAM" id="MobiDB-lite"/>
    </source>
</evidence>
<dbReference type="EMBL" id="CAWUHD010000055">
    <property type="protein sequence ID" value="CAK7224547.1"/>
    <property type="molecule type" value="Genomic_DNA"/>
</dbReference>
<protein>
    <recommendedName>
        <fullName evidence="4">DUF7137 domain-containing protein</fullName>
    </recommendedName>
</protein>
<evidence type="ECO:0000259" key="4">
    <source>
        <dbReference type="Pfam" id="PF23585"/>
    </source>
</evidence>
<keyword evidence="6" id="KW-1185">Reference proteome</keyword>
<evidence type="ECO:0000313" key="6">
    <source>
        <dbReference type="Proteomes" id="UP001642482"/>
    </source>
</evidence>
<feature type="domain" description="DUF7137" evidence="4">
    <location>
        <begin position="111"/>
        <end position="247"/>
    </location>
</feature>
<dbReference type="PANTHER" id="PTHR42028">
    <property type="entry name" value="CHROMOSOME 1, WHOLE GENOME SHOTGUN SEQUENCE"/>
    <property type="match status" value="1"/>
</dbReference>
<proteinExistence type="predicted"/>
<keyword evidence="3" id="KW-0732">Signal</keyword>
<evidence type="ECO:0000256" key="2">
    <source>
        <dbReference type="SAM" id="Phobius"/>
    </source>
</evidence>
<keyword evidence="2" id="KW-0812">Transmembrane</keyword>
<feature type="chain" id="PRO_5045941519" description="DUF7137 domain-containing protein" evidence="3">
    <location>
        <begin position="24"/>
        <end position="285"/>
    </location>
</feature>